<protein>
    <recommendedName>
        <fullName evidence="2">Pyridoxal phosphate homeostasis protein</fullName>
        <shortName evidence="2">PLP homeostasis protein</shortName>
    </recommendedName>
</protein>
<dbReference type="PROSITE" id="PS01211">
    <property type="entry name" value="UPF0001"/>
    <property type="match status" value="1"/>
</dbReference>
<dbReference type="InterPro" id="IPR001608">
    <property type="entry name" value="Ala_racemase_N"/>
</dbReference>
<comment type="similarity">
    <text evidence="2 4">Belongs to the pyridoxal phosphate-binding protein YggS/PROSC family.</text>
</comment>
<dbReference type="FunFam" id="3.20.20.10:FF:000018">
    <property type="entry name" value="Pyridoxal phosphate homeostasis protein"/>
    <property type="match status" value="1"/>
</dbReference>
<feature type="domain" description="Alanine racemase N-terminal" evidence="5">
    <location>
        <begin position="23"/>
        <end position="225"/>
    </location>
</feature>
<dbReference type="InterPro" id="IPR011078">
    <property type="entry name" value="PyrdxlP_homeostasis"/>
</dbReference>
<dbReference type="CDD" id="cd00635">
    <property type="entry name" value="PLPDE_III_YBL036c_like"/>
    <property type="match status" value="1"/>
</dbReference>
<dbReference type="PIRSF" id="PIRSF004848">
    <property type="entry name" value="YBL036c_PLPDEIII"/>
    <property type="match status" value="1"/>
</dbReference>
<dbReference type="PANTHER" id="PTHR10146">
    <property type="entry name" value="PROLINE SYNTHETASE CO-TRANSCRIBED BACTERIAL HOMOLOG PROTEIN"/>
    <property type="match status" value="1"/>
</dbReference>
<sequence>MVTENYREVEKRVCEACARSGRAREEVTLIAVSKYKPVEMIRELMAIGVRDFGENHAQELVSKTEEITEPLNWHFIGNLQRNKVKYVVGRACLIHSVSSLALAKEIQKEAAKKNVTVPVLVEVNIADEETKQGISEEEVYTLVREISELPNLVIRGLMAIAPPVESPEENRPYFRKLKQMQKEIAFFGLPRTEMTELSMGMTGDFEVAIEEGATMVRVGTAIFGAR</sequence>
<accession>A0AAE3EBJ4</accession>
<comment type="caution">
    <text evidence="6">The sequence shown here is derived from an EMBL/GenBank/DDBJ whole genome shotgun (WGS) entry which is preliminary data.</text>
</comment>
<evidence type="ECO:0000256" key="1">
    <source>
        <dbReference type="ARBA" id="ARBA00022898"/>
    </source>
</evidence>
<keyword evidence="7" id="KW-1185">Reference proteome</keyword>
<dbReference type="AlphaFoldDB" id="A0AAE3EBJ4"/>
<evidence type="ECO:0000256" key="4">
    <source>
        <dbReference type="RuleBase" id="RU004514"/>
    </source>
</evidence>
<dbReference type="Proteomes" id="UP001198182">
    <property type="component" value="Unassembled WGS sequence"/>
</dbReference>
<dbReference type="SUPFAM" id="SSF51419">
    <property type="entry name" value="PLP-binding barrel"/>
    <property type="match status" value="1"/>
</dbReference>
<proteinExistence type="inferred from homology"/>
<keyword evidence="1 2" id="KW-0663">Pyridoxal phosphate</keyword>
<feature type="modified residue" description="N6-(pyridoxal phosphate)lysine" evidence="2 3">
    <location>
        <position position="34"/>
    </location>
</feature>
<dbReference type="Pfam" id="PF01168">
    <property type="entry name" value="Ala_racemase_N"/>
    <property type="match status" value="1"/>
</dbReference>
<comment type="cofactor">
    <cofactor evidence="3">
        <name>pyridoxal 5'-phosphate</name>
        <dbReference type="ChEBI" id="CHEBI:597326"/>
    </cofactor>
</comment>
<dbReference type="HAMAP" id="MF_02087">
    <property type="entry name" value="PLP_homeostasis"/>
    <property type="match status" value="1"/>
</dbReference>
<evidence type="ECO:0000256" key="3">
    <source>
        <dbReference type="PIRSR" id="PIRSR004848-1"/>
    </source>
</evidence>
<evidence type="ECO:0000256" key="2">
    <source>
        <dbReference type="HAMAP-Rule" id="MF_02087"/>
    </source>
</evidence>
<evidence type="ECO:0000259" key="5">
    <source>
        <dbReference type="Pfam" id="PF01168"/>
    </source>
</evidence>
<organism evidence="6 7">
    <name type="scientific">Hominifimenecus microfluidus</name>
    <dbReference type="NCBI Taxonomy" id="2885348"/>
    <lineage>
        <taxon>Bacteria</taxon>
        <taxon>Bacillati</taxon>
        <taxon>Bacillota</taxon>
        <taxon>Clostridia</taxon>
        <taxon>Lachnospirales</taxon>
        <taxon>Lachnospiraceae</taxon>
        <taxon>Hominifimenecus</taxon>
    </lineage>
</organism>
<dbReference type="Gene3D" id="3.20.20.10">
    <property type="entry name" value="Alanine racemase"/>
    <property type="match status" value="1"/>
</dbReference>
<dbReference type="EMBL" id="JAJEQR010000036">
    <property type="protein sequence ID" value="MCC2231688.1"/>
    <property type="molecule type" value="Genomic_DNA"/>
</dbReference>
<evidence type="ECO:0000313" key="7">
    <source>
        <dbReference type="Proteomes" id="UP001198182"/>
    </source>
</evidence>
<reference evidence="6" key="1">
    <citation type="submission" date="2021-10" db="EMBL/GenBank/DDBJ databases">
        <title>Anaerobic single-cell dispensing facilitates the cultivation of human gut bacteria.</title>
        <authorList>
            <person name="Afrizal A."/>
        </authorList>
    </citation>
    <scope>NUCLEOTIDE SEQUENCE</scope>
    <source>
        <strain evidence="6">CLA-AA-H215</strain>
    </source>
</reference>
<dbReference type="PANTHER" id="PTHR10146:SF14">
    <property type="entry name" value="PYRIDOXAL PHOSPHATE HOMEOSTASIS PROTEIN"/>
    <property type="match status" value="1"/>
</dbReference>
<dbReference type="NCBIfam" id="TIGR00044">
    <property type="entry name" value="YggS family pyridoxal phosphate-dependent enzyme"/>
    <property type="match status" value="1"/>
</dbReference>
<gene>
    <name evidence="6" type="ORF">LKD81_11885</name>
</gene>
<dbReference type="RefSeq" id="WP_308454207.1">
    <property type="nucleotide sequence ID" value="NZ_JAJEQR010000036.1"/>
</dbReference>
<dbReference type="InterPro" id="IPR029066">
    <property type="entry name" value="PLP-binding_barrel"/>
</dbReference>
<dbReference type="GO" id="GO:0030170">
    <property type="term" value="F:pyridoxal phosphate binding"/>
    <property type="evidence" value="ECO:0007669"/>
    <property type="project" value="UniProtKB-UniRule"/>
</dbReference>
<evidence type="ECO:0000313" key="6">
    <source>
        <dbReference type="EMBL" id="MCC2231688.1"/>
    </source>
</evidence>
<comment type="function">
    <text evidence="2">Pyridoxal 5'-phosphate (PLP)-binding protein, which is involved in PLP homeostasis.</text>
</comment>
<name>A0AAE3EBJ4_9FIRM</name>